<sequence length="244" mass="25998">MTGLTCFLERDFPVCHVTVRGMLGHATAPQLRAAVLKALADRPELVLIDVSGLGIEDDITLTAFPALVRQGEAVGVPVMLCGPSPSLARRLGTMVVARQVPAFASRAEALAAHADHPAPAFAEVDLPPGPAATAGARELVDRFCGRWGLEYLADDAALIVTELVANVVLHARTACTVTIAVRQRYLHIAVRDQSRLPPRRITADDDFESGRGLLVVEGVATSWGFLEAPGGKVVWATLRMRAGR</sequence>
<evidence type="ECO:0000256" key="1">
    <source>
        <dbReference type="ARBA" id="ARBA00022527"/>
    </source>
</evidence>
<dbReference type="Gene3D" id="3.30.565.10">
    <property type="entry name" value="Histidine kinase-like ATPase, C-terminal domain"/>
    <property type="match status" value="1"/>
</dbReference>
<dbReference type="InterPro" id="IPR002645">
    <property type="entry name" value="STAS_dom"/>
</dbReference>
<protein>
    <recommendedName>
        <fullName evidence="2">STAS domain-containing protein</fullName>
    </recommendedName>
</protein>
<proteinExistence type="predicted"/>
<dbReference type="InterPro" id="IPR050267">
    <property type="entry name" value="Anti-sigma-factor_SerPK"/>
</dbReference>
<dbReference type="SUPFAM" id="SSF55874">
    <property type="entry name" value="ATPase domain of HSP90 chaperone/DNA topoisomerase II/histidine kinase"/>
    <property type="match status" value="1"/>
</dbReference>
<evidence type="ECO:0000313" key="4">
    <source>
        <dbReference type="Proteomes" id="UP000660611"/>
    </source>
</evidence>
<dbReference type="PANTHER" id="PTHR35526:SF3">
    <property type="entry name" value="ANTI-SIGMA-F FACTOR RSBW"/>
    <property type="match status" value="1"/>
</dbReference>
<dbReference type="RefSeq" id="WP_203845807.1">
    <property type="nucleotide sequence ID" value="NZ_BAAAVW010000006.1"/>
</dbReference>
<keyword evidence="1" id="KW-0723">Serine/threonine-protein kinase</keyword>
<organism evidence="3 4">
    <name type="scientific">Dactylosporangium siamense</name>
    <dbReference type="NCBI Taxonomy" id="685454"/>
    <lineage>
        <taxon>Bacteria</taxon>
        <taxon>Bacillati</taxon>
        <taxon>Actinomycetota</taxon>
        <taxon>Actinomycetes</taxon>
        <taxon>Micromonosporales</taxon>
        <taxon>Micromonosporaceae</taxon>
        <taxon>Dactylosporangium</taxon>
    </lineage>
</organism>
<gene>
    <name evidence="3" type="ORF">Dsi01nite_019990</name>
</gene>
<dbReference type="Pfam" id="PF13581">
    <property type="entry name" value="HATPase_c_2"/>
    <property type="match status" value="1"/>
</dbReference>
<dbReference type="CDD" id="cd07043">
    <property type="entry name" value="STAS_anti-anti-sigma_factors"/>
    <property type="match status" value="1"/>
</dbReference>
<dbReference type="AlphaFoldDB" id="A0A919PKR8"/>
<dbReference type="GO" id="GO:0004674">
    <property type="term" value="F:protein serine/threonine kinase activity"/>
    <property type="evidence" value="ECO:0007669"/>
    <property type="project" value="UniProtKB-KW"/>
</dbReference>
<dbReference type="PANTHER" id="PTHR35526">
    <property type="entry name" value="ANTI-SIGMA-F FACTOR RSBW-RELATED"/>
    <property type="match status" value="1"/>
</dbReference>
<dbReference type="Gene3D" id="3.30.750.24">
    <property type="entry name" value="STAS domain"/>
    <property type="match status" value="1"/>
</dbReference>
<comment type="caution">
    <text evidence="3">The sequence shown here is derived from an EMBL/GenBank/DDBJ whole genome shotgun (WGS) entry which is preliminary data.</text>
</comment>
<keyword evidence="1" id="KW-0808">Transferase</keyword>
<name>A0A919PKR8_9ACTN</name>
<dbReference type="SUPFAM" id="SSF52091">
    <property type="entry name" value="SpoIIaa-like"/>
    <property type="match status" value="1"/>
</dbReference>
<dbReference type="InterPro" id="IPR003594">
    <property type="entry name" value="HATPase_dom"/>
</dbReference>
<dbReference type="Pfam" id="PF01740">
    <property type="entry name" value="STAS"/>
    <property type="match status" value="1"/>
</dbReference>
<accession>A0A919PKR8</accession>
<dbReference type="InterPro" id="IPR036513">
    <property type="entry name" value="STAS_dom_sf"/>
</dbReference>
<evidence type="ECO:0000313" key="3">
    <source>
        <dbReference type="EMBL" id="GIG43958.1"/>
    </source>
</evidence>
<keyword evidence="4" id="KW-1185">Reference proteome</keyword>
<dbReference type="CDD" id="cd16936">
    <property type="entry name" value="HATPase_RsbW-like"/>
    <property type="match status" value="1"/>
</dbReference>
<dbReference type="EMBL" id="BONQ01000029">
    <property type="protein sequence ID" value="GIG43958.1"/>
    <property type="molecule type" value="Genomic_DNA"/>
</dbReference>
<feature type="domain" description="STAS" evidence="2">
    <location>
        <begin position="17"/>
        <end position="113"/>
    </location>
</feature>
<evidence type="ECO:0000259" key="2">
    <source>
        <dbReference type="PROSITE" id="PS50801"/>
    </source>
</evidence>
<dbReference type="InterPro" id="IPR036890">
    <property type="entry name" value="HATPase_C_sf"/>
</dbReference>
<dbReference type="Proteomes" id="UP000660611">
    <property type="component" value="Unassembled WGS sequence"/>
</dbReference>
<reference evidence="3" key="1">
    <citation type="submission" date="2021-01" db="EMBL/GenBank/DDBJ databases">
        <title>Whole genome shotgun sequence of Dactylosporangium siamense NBRC 106093.</title>
        <authorList>
            <person name="Komaki H."/>
            <person name="Tamura T."/>
        </authorList>
    </citation>
    <scope>NUCLEOTIDE SEQUENCE</scope>
    <source>
        <strain evidence="3">NBRC 106093</strain>
    </source>
</reference>
<keyword evidence="1" id="KW-0418">Kinase</keyword>
<dbReference type="PROSITE" id="PS50801">
    <property type="entry name" value="STAS"/>
    <property type="match status" value="1"/>
</dbReference>